<dbReference type="EMBL" id="BNEA01000015">
    <property type="protein sequence ID" value="GHI53877.1"/>
    <property type="molecule type" value="Genomic_DNA"/>
</dbReference>
<gene>
    <name evidence="1" type="ORF">Srubr_37230</name>
</gene>
<dbReference type="RefSeq" id="WP_189989708.1">
    <property type="nucleotide sequence ID" value="NZ_BNCB01000001.1"/>
</dbReference>
<comment type="caution">
    <text evidence="1">The sequence shown here is derived from an EMBL/GenBank/DDBJ whole genome shotgun (WGS) entry which is preliminary data.</text>
</comment>
<proteinExistence type="predicted"/>
<accession>A0ABQ3RDE9</accession>
<keyword evidence="2" id="KW-1185">Reference proteome</keyword>
<organism evidence="1 2">
    <name type="scientific">Streptomyces rubradiris</name>
    <name type="common">Streptomyces achromogenes subsp. rubradiris</name>
    <dbReference type="NCBI Taxonomy" id="285531"/>
    <lineage>
        <taxon>Bacteria</taxon>
        <taxon>Bacillati</taxon>
        <taxon>Actinomycetota</taxon>
        <taxon>Actinomycetes</taxon>
        <taxon>Kitasatosporales</taxon>
        <taxon>Streptomycetaceae</taxon>
        <taxon>Streptomyces</taxon>
    </lineage>
</organism>
<sequence length="222" mass="25013">MTTTAEMLRNVPYVTSREGEEPDPWSRLTVGLGPDLSMGLAYQDETADDRGPRGELWERFRQSLDTFGQPTGRPKWRLVHPVRQRKAMRFLRCQVRACPAKLSSGGYLFLETADEKPREPGQPVRTGQPPVCLEHAHLAVSLCPRLSKGHVAFLARKAPLWGVIGTRYRFGSLGLTPLPAEEQLPMPYGHPQLGWFLASQLVRELTEYDVVSLDDLKPVARR</sequence>
<protein>
    <submittedName>
        <fullName evidence="1">Uncharacterized protein</fullName>
    </submittedName>
</protein>
<evidence type="ECO:0000313" key="2">
    <source>
        <dbReference type="Proteomes" id="UP000646738"/>
    </source>
</evidence>
<name>A0ABQ3RDE9_STRRR</name>
<reference evidence="2" key="1">
    <citation type="submission" date="2023-07" db="EMBL/GenBank/DDBJ databases">
        <title>Whole genome shotgun sequence of Streptomyces achromogenes subsp. rubradiris NBRC 14000.</title>
        <authorList>
            <person name="Komaki H."/>
            <person name="Tamura T."/>
        </authorList>
    </citation>
    <scope>NUCLEOTIDE SEQUENCE [LARGE SCALE GENOMIC DNA]</scope>
    <source>
        <strain evidence="2">NBRC 14000</strain>
    </source>
</reference>
<evidence type="ECO:0000313" key="1">
    <source>
        <dbReference type="EMBL" id="GHI53877.1"/>
    </source>
</evidence>
<dbReference type="Proteomes" id="UP000646738">
    <property type="component" value="Unassembled WGS sequence"/>
</dbReference>